<sequence>MTSDFDGVIALAEEEGELLTGKLQCRRKQEKERGFVDWRREAWHWWFSRRLTKTERDFAAGWCRVGQQQRGKVVVGFIKVEEISVAKAIDNSDNVRGIYGFAEGDGP</sequence>
<evidence type="ECO:0000313" key="2">
    <source>
        <dbReference type="Proteomes" id="UP000287651"/>
    </source>
</evidence>
<evidence type="ECO:0000313" key="1">
    <source>
        <dbReference type="EMBL" id="RRT35161.1"/>
    </source>
</evidence>
<dbReference type="AlphaFoldDB" id="A0A426X6Q7"/>
<protein>
    <submittedName>
        <fullName evidence="1">Uncharacterized protein</fullName>
    </submittedName>
</protein>
<comment type="caution">
    <text evidence="1">The sequence shown here is derived from an EMBL/GenBank/DDBJ whole genome shotgun (WGS) entry which is preliminary data.</text>
</comment>
<name>A0A426X6Q7_ENSVE</name>
<accession>A0A426X6Q7</accession>
<gene>
    <name evidence="1" type="ORF">B296_00045827</name>
</gene>
<dbReference type="Proteomes" id="UP000287651">
    <property type="component" value="Unassembled WGS sequence"/>
</dbReference>
<organism evidence="1 2">
    <name type="scientific">Ensete ventricosum</name>
    <name type="common">Abyssinian banana</name>
    <name type="synonym">Musa ensete</name>
    <dbReference type="NCBI Taxonomy" id="4639"/>
    <lineage>
        <taxon>Eukaryota</taxon>
        <taxon>Viridiplantae</taxon>
        <taxon>Streptophyta</taxon>
        <taxon>Embryophyta</taxon>
        <taxon>Tracheophyta</taxon>
        <taxon>Spermatophyta</taxon>
        <taxon>Magnoliopsida</taxon>
        <taxon>Liliopsida</taxon>
        <taxon>Zingiberales</taxon>
        <taxon>Musaceae</taxon>
        <taxon>Ensete</taxon>
    </lineage>
</organism>
<dbReference type="EMBL" id="AMZH03025468">
    <property type="protein sequence ID" value="RRT35161.1"/>
    <property type="molecule type" value="Genomic_DNA"/>
</dbReference>
<reference evidence="1 2" key="1">
    <citation type="journal article" date="2014" name="Agronomy (Basel)">
        <title>A Draft Genome Sequence for Ensete ventricosum, the Drought-Tolerant Tree Against Hunger.</title>
        <authorList>
            <person name="Harrison J."/>
            <person name="Moore K.A."/>
            <person name="Paszkiewicz K."/>
            <person name="Jones T."/>
            <person name="Grant M."/>
            <person name="Ambacheew D."/>
            <person name="Muzemil S."/>
            <person name="Studholme D.J."/>
        </authorList>
    </citation>
    <scope>NUCLEOTIDE SEQUENCE [LARGE SCALE GENOMIC DNA]</scope>
</reference>
<proteinExistence type="predicted"/>